<organism evidence="2 3">
    <name type="scientific">Cetobacterium ceti</name>
    <dbReference type="NCBI Taxonomy" id="180163"/>
    <lineage>
        <taxon>Bacteria</taxon>
        <taxon>Fusobacteriati</taxon>
        <taxon>Fusobacteriota</taxon>
        <taxon>Fusobacteriia</taxon>
        <taxon>Fusobacteriales</taxon>
        <taxon>Fusobacteriaceae</taxon>
        <taxon>Cetobacterium</taxon>
    </lineage>
</organism>
<sequence length="240" mass="29454">MKKIIRVLENKITFENNRNIVMEKKYEDIDEILFKIFEILDENEVKGKISISIENSSQDKIEENLYKGLFSFEEELNIEIEKIFFKGKEYYRKTKNKKVLVYIGLVILIFIIFRIYLYEKIKESNYMLGEKNRNKILLEKELKEEYKILNANKLEKEYKNKIILNRDFFLINKKISAFSERIYLKRIEYFQETIEIEGTTFDKVEIYKYLKRIKNKKTEINIEWIKYERGEYKFLLEIKK</sequence>
<gene>
    <name evidence="2" type="ORF">SAMN02745174_02335</name>
</gene>
<keyword evidence="3" id="KW-1185">Reference proteome</keyword>
<keyword evidence="1" id="KW-0472">Membrane</keyword>
<dbReference type="AlphaFoldDB" id="A0A1T4QI14"/>
<evidence type="ECO:0000313" key="3">
    <source>
        <dbReference type="Proteomes" id="UP000191153"/>
    </source>
</evidence>
<feature type="transmembrane region" description="Helical" evidence="1">
    <location>
        <begin position="99"/>
        <end position="118"/>
    </location>
</feature>
<protein>
    <recommendedName>
        <fullName evidence="4">Fimbrial assembly protein (PilN)</fullName>
    </recommendedName>
</protein>
<accession>A0A1T4QI14</accession>
<dbReference type="RefSeq" id="WP_078694767.1">
    <property type="nucleotide sequence ID" value="NZ_FUWX01000024.1"/>
</dbReference>
<evidence type="ECO:0008006" key="4">
    <source>
        <dbReference type="Google" id="ProtNLM"/>
    </source>
</evidence>
<reference evidence="2 3" key="1">
    <citation type="submission" date="2017-02" db="EMBL/GenBank/DDBJ databases">
        <authorList>
            <person name="Peterson S.W."/>
        </authorList>
    </citation>
    <scope>NUCLEOTIDE SEQUENCE [LARGE SCALE GENOMIC DNA]</scope>
    <source>
        <strain evidence="2 3">ATCC 700028</strain>
    </source>
</reference>
<dbReference type="EMBL" id="FUWX01000024">
    <property type="protein sequence ID" value="SKA03433.1"/>
    <property type="molecule type" value="Genomic_DNA"/>
</dbReference>
<evidence type="ECO:0000256" key="1">
    <source>
        <dbReference type="SAM" id="Phobius"/>
    </source>
</evidence>
<dbReference type="Proteomes" id="UP000191153">
    <property type="component" value="Unassembled WGS sequence"/>
</dbReference>
<evidence type="ECO:0000313" key="2">
    <source>
        <dbReference type="EMBL" id="SKA03433.1"/>
    </source>
</evidence>
<dbReference type="STRING" id="180163.SAMN02745174_02335"/>
<name>A0A1T4QI14_9FUSO</name>
<keyword evidence="1" id="KW-1133">Transmembrane helix</keyword>
<keyword evidence="1" id="KW-0812">Transmembrane</keyword>
<proteinExistence type="predicted"/>